<sequence length="195" mass="21446">MAASESDKNSYSTDLVELLDPTSTAPIDIARLVNHVRDPAAGAIATFEGTTRDTFDGRRVVELRYEAYEPMAIKRLAATCAAAREKWQLTRLAVSHRLGVVPVGEASVFVAASAVHRADAMEACRYVIDEIKAGVPIWKKEVYEDGEVWKENKEFFDSVGAAHDSNRKMGCCCGNKVRVEAEEEKAPHTHHTNGV</sequence>
<dbReference type="EC" id="2.8.1.12" evidence="4"/>
<keyword evidence="3 4" id="KW-0501">Molybdenum cofactor biosynthesis</keyword>
<feature type="binding site" evidence="4">
    <location>
        <position position="132"/>
    </location>
    <ligand>
        <name>substrate</name>
    </ligand>
</feature>
<comment type="subunit">
    <text evidence="4">Heterotetramer; composed of 2 small (MOCS2A) and 2 large (MOCS2B) subunits.</text>
</comment>
<dbReference type="EMBL" id="JAMQYH010000002">
    <property type="protein sequence ID" value="KAJ1698208.1"/>
    <property type="molecule type" value="Genomic_DNA"/>
</dbReference>
<evidence type="ECO:0000313" key="6">
    <source>
        <dbReference type="Proteomes" id="UP001151287"/>
    </source>
</evidence>
<dbReference type="InterPro" id="IPR003448">
    <property type="entry name" value="Mopterin_biosynth_MoaE"/>
</dbReference>
<dbReference type="HAMAP" id="MF_03052">
    <property type="entry name" value="MOC2B"/>
    <property type="match status" value="1"/>
</dbReference>
<dbReference type="GO" id="GO:1990140">
    <property type="term" value="C:molybdopterin synthase complex"/>
    <property type="evidence" value="ECO:0007669"/>
    <property type="project" value="UniProtKB-UniRule"/>
</dbReference>
<comment type="pathway">
    <text evidence="4">Cofactor biosynthesis; molybdopterin biosynthesis.</text>
</comment>
<dbReference type="Pfam" id="PF02391">
    <property type="entry name" value="MoaE"/>
    <property type="match status" value="1"/>
</dbReference>
<reference evidence="5" key="1">
    <citation type="journal article" date="2022" name="Cell">
        <title>Repeat-based holocentromeres influence genome architecture and karyotype evolution.</title>
        <authorList>
            <person name="Hofstatter P.G."/>
            <person name="Thangavel G."/>
            <person name="Lux T."/>
            <person name="Neumann P."/>
            <person name="Vondrak T."/>
            <person name="Novak P."/>
            <person name="Zhang M."/>
            <person name="Costa L."/>
            <person name="Castellani M."/>
            <person name="Scott A."/>
            <person name="Toegelov H."/>
            <person name="Fuchs J."/>
            <person name="Mata-Sucre Y."/>
            <person name="Dias Y."/>
            <person name="Vanzela A.L.L."/>
            <person name="Huettel B."/>
            <person name="Almeida C.C.S."/>
            <person name="Simkova H."/>
            <person name="Souza G."/>
            <person name="Pedrosa-Harand A."/>
            <person name="Macas J."/>
            <person name="Mayer K.F.X."/>
            <person name="Houben A."/>
            <person name="Marques A."/>
        </authorList>
    </citation>
    <scope>NUCLEOTIDE SEQUENCE</scope>
    <source>
        <strain evidence="5">RhyBre1mFocal</strain>
    </source>
</reference>
<evidence type="ECO:0000313" key="5">
    <source>
        <dbReference type="EMBL" id="KAJ1698208.1"/>
    </source>
</evidence>
<feature type="binding site" evidence="4">
    <location>
        <begin position="139"/>
        <end position="141"/>
    </location>
    <ligand>
        <name>substrate</name>
    </ligand>
</feature>
<name>A0A9Q0CQQ1_9POAL</name>
<proteinExistence type="inferred from homology"/>
<protein>
    <recommendedName>
        <fullName evidence="4">Molybdopterin synthase catalytic subunit</fullName>
        <ecNumber evidence="4">2.8.1.12</ecNumber>
    </recommendedName>
    <alternativeName>
        <fullName evidence="4">Molybdenum cofactor synthesis protein 2 large subunit</fullName>
    </alternativeName>
    <alternativeName>
        <fullName evidence="4">Molybdenum cofactor synthesis protein 2B</fullName>
        <shortName evidence="4">MOCS2B</shortName>
    </alternativeName>
</protein>
<dbReference type="CDD" id="cd00756">
    <property type="entry name" value="MoaE"/>
    <property type="match status" value="1"/>
</dbReference>
<dbReference type="AlphaFoldDB" id="A0A9Q0CQQ1"/>
<dbReference type="Gene3D" id="3.90.1170.40">
    <property type="entry name" value="Molybdopterin biosynthesis MoaE subunit"/>
    <property type="match status" value="1"/>
</dbReference>
<comment type="similarity">
    <text evidence="4">Belongs to the MoaE family. MOCS2B subfamily.</text>
</comment>
<organism evidence="5 6">
    <name type="scientific">Rhynchospora breviuscula</name>
    <dbReference type="NCBI Taxonomy" id="2022672"/>
    <lineage>
        <taxon>Eukaryota</taxon>
        <taxon>Viridiplantae</taxon>
        <taxon>Streptophyta</taxon>
        <taxon>Embryophyta</taxon>
        <taxon>Tracheophyta</taxon>
        <taxon>Spermatophyta</taxon>
        <taxon>Magnoliopsida</taxon>
        <taxon>Liliopsida</taxon>
        <taxon>Poales</taxon>
        <taxon>Cyperaceae</taxon>
        <taxon>Cyperoideae</taxon>
        <taxon>Rhynchosporeae</taxon>
        <taxon>Rhynchospora</taxon>
    </lineage>
</organism>
<dbReference type="GO" id="GO:0030366">
    <property type="term" value="F:molybdopterin synthase activity"/>
    <property type="evidence" value="ECO:0007669"/>
    <property type="project" value="UniProtKB-UniRule"/>
</dbReference>
<feature type="binding site" evidence="4">
    <location>
        <begin position="116"/>
        <end position="117"/>
    </location>
    <ligand>
        <name>substrate</name>
    </ligand>
</feature>
<evidence type="ECO:0000256" key="4">
    <source>
        <dbReference type="HAMAP-Rule" id="MF_03052"/>
    </source>
</evidence>
<keyword evidence="1 4" id="KW-0963">Cytoplasm</keyword>
<comment type="caution">
    <text evidence="5">The sequence shown here is derived from an EMBL/GenBank/DDBJ whole genome shotgun (WGS) entry which is preliminary data.</text>
</comment>
<evidence type="ECO:0000256" key="1">
    <source>
        <dbReference type="ARBA" id="ARBA00022490"/>
    </source>
</evidence>
<keyword evidence="2 4" id="KW-0808">Transferase</keyword>
<dbReference type="InterPro" id="IPR036563">
    <property type="entry name" value="MoaE_sf"/>
</dbReference>
<comment type="subcellular location">
    <subcellularLocation>
        <location evidence="4">Cytoplasm</location>
    </subcellularLocation>
</comment>
<dbReference type="PANTHER" id="PTHR23404">
    <property type="entry name" value="MOLYBDOPTERIN SYNTHASE RELATED"/>
    <property type="match status" value="1"/>
</dbReference>
<dbReference type="InterPro" id="IPR028888">
    <property type="entry name" value="MOCS2B_euk"/>
</dbReference>
<comment type="function">
    <text evidence="4">Catalytic subunit of the molybdopterin synthase complex, a complex that catalyzes the conversion of precursor Z into molybdopterin. Acts by mediating the incorporation of 2 sulfur atoms from thiocarboxylated MOCS2A into precursor Z to generate a dithiolene group.</text>
</comment>
<keyword evidence="6" id="KW-1185">Reference proteome</keyword>
<dbReference type="Proteomes" id="UP001151287">
    <property type="component" value="Unassembled WGS sequence"/>
</dbReference>
<dbReference type="OrthoDB" id="5531344at2759"/>
<dbReference type="FunFam" id="3.90.1170.40:FF:000002">
    <property type="entry name" value="Molybdopterin synthase catalytic subunit"/>
    <property type="match status" value="1"/>
</dbReference>
<gene>
    <name evidence="5" type="ORF">LUZ63_006720</name>
</gene>
<comment type="catalytic activity">
    <reaction evidence="4">
        <text>2 [molybdopterin-synthase sulfur-carrier protein]-C-terminal-Gly-aminoethanethioate + cyclic pyranopterin phosphate + H2O = molybdopterin + 2 [molybdopterin-synthase sulfur-carrier protein]-C-terminal Gly-Gly + 2 H(+)</text>
        <dbReference type="Rhea" id="RHEA:26333"/>
        <dbReference type="Rhea" id="RHEA-COMP:12202"/>
        <dbReference type="Rhea" id="RHEA-COMP:19907"/>
        <dbReference type="ChEBI" id="CHEBI:15377"/>
        <dbReference type="ChEBI" id="CHEBI:15378"/>
        <dbReference type="ChEBI" id="CHEBI:58698"/>
        <dbReference type="ChEBI" id="CHEBI:59648"/>
        <dbReference type="ChEBI" id="CHEBI:90778"/>
        <dbReference type="ChEBI" id="CHEBI:232372"/>
        <dbReference type="EC" id="2.8.1.12"/>
    </reaction>
</comment>
<evidence type="ECO:0000256" key="2">
    <source>
        <dbReference type="ARBA" id="ARBA00022679"/>
    </source>
</evidence>
<dbReference type="GO" id="GO:0006777">
    <property type="term" value="P:Mo-molybdopterin cofactor biosynthetic process"/>
    <property type="evidence" value="ECO:0007669"/>
    <property type="project" value="UniProtKB-UniRule"/>
</dbReference>
<dbReference type="SUPFAM" id="SSF54690">
    <property type="entry name" value="Molybdopterin synthase subunit MoaE"/>
    <property type="match status" value="1"/>
</dbReference>
<evidence type="ECO:0000256" key="3">
    <source>
        <dbReference type="ARBA" id="ARBA00023150"/>
    </source>
</evidence>
<accession>A0A9Q0CQQ1</accession>